<dbReference type="HAMAP" id="MF_01043">
    <property type="entry name" value="PlsY"/>
    <property type="match status" value="1"/>
</dbReference>
<protein>
    <recommendedName>
        <fullName evidence="10">Glycerol-3-phosphate acyltransferase</fullName>
    </recommendedName>
    <alternativeName>
        <fullName evidence="10">Acyl-PO4 G3P acyltransferase</fullName>
    </alternativeName>
    <alternativeName>
        <fullName evidence="10">Acyl-phosphate--glycerol-3-phosphate acyltransferase</fullName>
    </alternativeName>
    <alternativeName>
        <fullName evidence="10">G3P acyltransferase</fullName>
        <shortName evidence="10">GPAT</shortName>
        <ecNumber evidence="10">2.3.1.275</ecNumber>
    </alternativeName>
    <alternativeName>
        <fullName evidence="10">Lysophosphatidic acid synthase</fullName>
        <shortName evidence="10">LPA synthase</shortName>
    </alternativeName>
</protein>
<comment type="pathway">
    <text evidence="10">Lipid metabolism; phospholipid metabolism.</text>
</comment>
<dbReference type="UniPathway" id="UPA00085"/>
<dbReference type="OrthoDB" id="9777124at2"/>
<feature type="transmembrane region" description="Helical" evidence="10">
    <location>
        <begin position="148"/>
        <end position="166"/>
    </location>
</feature>
<feature type="transmembrane region" description="Helical" evidence="10">
    <location>
        <begin position="121"/>
        <end position="141"/>
    </location>
</feature>
<evidence type="ECO:0000256" key="9">
    <source>
        <dbReference type="ARBA" id="ARBA00023264"/>
    </source>
</evidence>
<name>A0A2N4U7G5_9BURK</name>
<keyword evidence="7 10" id="KW-0472">Membrane</keyword>
<keyword evidence="6 10" id="KW-0443">Lipid metabolism</keyword>
<keyword evidence="2 10" id="KW-0444">Lipid biosynthesis</keyword>
<accession>A0A2N4U7G5</accession>
<dbReference type="AlphaFoldDB" id="A0A2N4U7G5"/>
<evidence type="ECO:0000256" key="4">
    <source>
        <dbReference type="ARBA" id="ARBA00022692"/>
    </source>
</evidence>
<sequence length="212" mass="22389">MTAAIASLISLVLVFLSYLLGSVSFAVVVSRAMGLKDPRSYGSKNPGATNVLRTGNKVAAALTLLGDAAKGWLATFAAAYAAEQWNLPWFCVAACAVAVFLGHVFPVFLKFKGGKGVATALGVLLALNPWLALATVGTWLIIVYVSRYSSLASIIAAIFAPLYYLLGGNVAWPLDPAIAFAIVIISVVLLFRHQANISRLMTGKESRIGSKK</sequence>
<evidence type="ECO:0000256" key="6">
    <source>
        <dbReference type="ARBA" id="ARBA00023098"/>
    </source>
</evidence>
<evidence type="ECO:0000256" key="2">
    <source>
        <dbReference type="ARBA" id="ARBA00022516"/>
    </source>
</evidence>
<keyword evidence="3 10" id="KW-0808">Transferase</keyword>
<comment type="catalytic activity">
    <reaction evidence="10">
        <text>an acyl phosphate + sn-glycerol 3-phosphate = a 1-acyl-sn-glycero-3-phosphate + phosphate</text>
        <dbReference type="Rhea" id="RHEA:34075"/>
        <dbReference type="ChEBI" id="CHEBI:43474"/>
        <dbReference type="ChEBI" id="CHEBI:57597"/>
        <dbReference type="ChEBI" id="CHEBI:57970"/>
        <dbReference type="ChEBI" id="CHEBI:59918"/>
        <dbReference type="EC" id="2.3.1.275"/>
    </reaction>
</comment>
<keyword evidence="12" id="KW-1185">Reference proteome</keyword>
<keyword evidence="1 10" id="KW-1003">Cell membrane</keyword>
<organism evidence="11 12">
    <name type="scientific">Pollutimonas subterranea</name>
    <dbReference type="NCBI Taxonomy" id="2045210"/>
    <lineage>
        <taxon>Bacteria</taxon>
        <taxon>Pseudomonadati</taxon>
        <taxon>Pseudomonadota</taxon>
        <taxon>Betaproteobacteria</taxon>
        <taxon>Burkholderiales</taxon>
        <taxon>Alcaligenaceae</taxon>
        <taxon>Pollutimonas</taxon>
    </lineage>
</organism>
<evidence type="ECO:0000313" key="12">
    <source>
        <dbReference type="Proteomes" id="UP000234190"/>
    </source>
</evidence>
<dbReference type="EC" id="2.3.1.275" evidence="10"/>
<evidence type="ECO:0000256" key="10">
    <source>
        <dbReference type="HAMAP-Rule" id="MF_01043"/>
    </source>
</evidence>
<dbReference type="PANTHER" id="PTHR30309">
    <property type="entry name" value="INNER MEMBRANE PROTEIN YGIH"/>
    <property type="match status" value="1"/>
</dbReference>
<evidence type="ECO:0000256" key="7">
    <source>
        <dbReference type="ARBA" id="ARBA00023136"/>
    </source>
</evidence>
<feature type="transmembrane region" description="Helical" evidence="10">
    <location>
        <begin position="58"/>
        <end position="80"/>
    </location>
</feature>
<evidence type="ECO:0000256" key="5">
    <source>
        <dbReference type="ARBA" id="ARBA00022989"/>
    </source>
</evidence>
<evidence type="ECO:0000256" key="3">
    <source>
        <dbReference type="ARBA" id="ARBA00022679"/>
    </source>
</evidence>
<dbReference type="GO" id="GO:0043772">
    <property type="term" value="F:acyl-phosphate glycerol-3-phosphate acyltransferase activity"/>
    <property type="evidence" value="ECO:0007669"/>
    <property type="project" value="UniProtKB-UniRule"/>
</dbReference>
<comment type="caution">
    <text evidence="11">The sequence shown here is derived from an EMBL/GenBank/DDBJ whole genome shotgun (WGS) entry which is preliminary data.</text>
</comment>
<keyword evidence="8 10" id="KW-0594">Phospholipid biosynthesis</keyword>
<evidence type="ECO:0000313" key="11">
    <source>
        <dbReference type="EMBL" id="PLC50962.1"/>
    </source>
</evidence>
<dbReference type="PANTHER" id="PTHR30309:SF0">
    <property type="entry name" value="GLYCEROL-3-PHOSPHATE ACYLTRANSFERASE-RELATED"/>
    <property type="match status" value="1"/>
</dbReference>
<keyword evidence="9 10" id="KW-1208">Phospholipid metabolism</keyword>
<comment type="similarity">
    <text evidence="10">Belongs to the PlsY family.</text>
</comment>
<dbReference type="GO" id="GO:0008654">
    <property type="term" value="P:phospholipid biosynthetic process"/>
    <property type="evidence" value="ECO:0007669"/>
    <property type="project" value="UniProtKB-UniRule"/>
</dbReference>
<proteinExistence type="inferred from homology"/>
<dbReference type="SMART" id="SM01207">
    <property type="entry name" value="G3P_acyltransf"/>
    <property type="match status" value="1"/>
</dbReference>
<comment type="subunit">
    <text evidence="10">Probably interacts with PlsX.</text>
</comment>
<evidence type="ECO:0000256" key="1">
    <source>
        <dbReference type="ARBA" id="ARBA00022475"/>
    </source>
</evidence>
<dbReference type="EMBL" id="PDNW01000003">
    <property type="protein sequence ID" value="PLC50962.1"/>
    <property type="molecule type" value="Genomic_DNA"/>
</dbReference>
<dbReference type="RefSeq" id="WP_102072916.1">
    <property type="nucleotide sequence ID" value="NZ_PDNW01000003.1"/>
</dbReference>
<keyword evidence="11" id="KW-0012">Acyltransferase</keyword>
<dbReference type="Proteomes" id="UP000234190">
    <property type="component" value="Unassembled WGS sequence"/>
</dbReference>
<reference evidence="11 12" key="1">
    <citation type="submission" date="2017-10" db="EMBL/GenBank/DDBJ databases">
        <title>Two draft genome sequences of Pusillimonas sp. strains isolated from a nitrate- and radionuclide-contaminated groundwater in Russia.</title>
        <authorList>
            <person name="Grouzdev D.S."/>
            <person name="Tourova T.P."/>
            <person name="Goeva M.A."/>
            <person name="Babich T.L."/>
            <person name="Sokolova D.S."/>
            <person name="Abdullin R."/>
            <person name="Poltaraus A.B."/>
            <person name="Toshchakov S.V."/>
            <person name="Nazina T.N."/>
        </authorList>
    </citation>
    <scope>NUCLEOTIDE SEQUENCE [LARGE SCALE GENOMIC DNA]</scope>
    <source>
        <strain evidence="11 12">JR1/69-3-13</strain>
    </source>
</reference>
<dbReference type="Pfam" id="PF02660">
    <property type="entry name" value="G3P_acyltransf"/>
    <property type="match status" value="1"/>
</dbReference>
<keyword evidence="5 10" id="KW-1133">Transmembrane helix</keyword>
<feature type="transmembrane region" description="Helical" evidence="10">
    <location>
        <begin position="87"/>
        <end position="109"/>
    </location>
</feature>
<evidence type="ECO:0000256" key="8">
    <source>
        <dbReference type="ARBA" id="ARBA00023209"/>
    </source>
</evidence>
<comment type="function">
    <text evidence="10">Catalyzes the transfer of an acyl group from acyl-phosphate (acyl-PO(4)) to glycerol-3-phosphate (G3P) to form lysophosphatidic acid (LPA). This enzyme utilizes acyl-phosphate as fatty acyl donor, but not acyl-CoA or acyl-ACP.</text>
</comment>
<dbReference type="NCBIfam" id="TIGR00023">
    <property type="entry name" value="glycerol-3-phosphate 1-O-acyltransferase PlsY"/>
    <property type="match status" value="1"/>
</dbReference>
<keyword evidence="4 10" id="KW-0812">Transmembrane</keyword>
<dbReference type="InterPro" id="IPR003811">
    <property type="entry name" value="G3P_acylTferase_PlsY"/>
</dbReference>
<comment type="subcellular location">
    <subcellularLocation>
        <location evidence="10">Cell membrane</location>
        <topology evidence="10">Multi-pass membrane protein</topology>
    </subcellularLocation>
</comment>
<feature type="transmembrane region" description="Helical" evidence="10">
    <location>
        <begin position="172"/>
        <end position="191"/>
    </location>
</feature>
<gene>
    <name evidence="10" type="primary">plsY</name>
    <name evidence="11" type="ORF">CR159_05040</name>
</gene>
<dbReference type="GO" id="GO:0005886">
    <property type="term" value="C:plasma membrane"/>
    <property type="evidence" value="ECO:0007669"/>
    <property type="project" value="UniProtKB-SubCell"/>
</dbReference>